<keyword evidence="4" id="KW-1133">Transmembrane helix</keyword>
<dbReference type="PANTHER" id="PTHR42715:SF10">
    <property type="entry name" value="BETA-GLUCOSIDASE"/>
    <property type="match status" value="1"/>
</dbReference>
<name>A0A1H6IXN6_9ACTN</name>
<keyword evidence="4" id="KW-0812">Transmembrane</keyword>
<gene>
    <name evidence="6" type="ORF">SAMN05216447_10554</name>
</gene>
<feature type="domain" description="Glycoside hydrolase family 3 N-terminal" evidence="5">
    <location>
        <begin position="23"/>
        <end position="108"/>
    </location>
</feature>
<keyword evidence="7" id="KW-1185">Reference proteome</keyword>
<dbReference type="PANTHER" id="PTHR42715">
    <property type="entry name" value="BETA-GLUCOSIDASE"/>
    <property type="match status" value="1"/>
</dbReference>
<dbReference type="EMBL" id="FNWT01000005">
    <property type="protein sequence ID" value="SEH54416.1"/>
    <property type="molecule type" value="Genomic_DNA"/>
</dbReference>
<evidence type="ECO:0000256" key="1">
    <source>
        <dbReference type="ARBA" id="ARBA00005336"/>
    </source>
</evidence>
<evidence type="ECO:0000313" key="6">
    <source>
        <dbReference type="EMBL" id="SEH54416.1"/>
    </source>
</evidence>
<proteinExistence type="inferred from homology"/>
<feature type="transmembrane region" description="Helical" evidence="4">
    <location>
        <begin position="199"/>
        <end position="217"/>
    </location>
</feature>
<organism evidence="6 7">
    <name type="scientific">Parafannyhessea umbonata</name>
    <dbReference type="NCBI Taxonomy" id="604330"/>
    <lineage>
        <taxon>Bacteria</taxon>
        <taxon>Bacillati</taxon>
        <taxon>Actinomycetota</taxon>
        <taxon>Coriobacteriia</taxon>
        <taxon>Coriobacteriales</taxon>
        <taxon>Atopobiaceae</taxon>
        <taxon>Parafannyhessea</taxon>
    </lineage>
</organism>
<dbReference type="RefSeq" id="WP_159443970.1">
    <property type="nucleotide sequence ID" value="NZ_FNWT01000005.1"/>
</dbReference>
<keyword evidence="4" id="KW-0472">Membrane</keyword>
<dbReference type="InterPro" id="IPR036962">
    <property type="entry name" value="Glyco_hydro_3_N_sf"/>
</dbReference>
<comment type="similarity">
    <text evidence="1">Belongs to the glycosyl hydrolase 3 family.</text>
</comment>
<feature type="region of interest" description="Disordered" evidence="3">
    <location>
        <begin position="228"/>
        <end position="251"/>
    </location>
</feature>
<reference evidence="6 7" key="1">
    <citation type="submission" date="2016-10" db="EMBL/GenBank/DDBJ databases">
        <authorList>
            <person name="Varghese N."/>
            <person name="Submissions S."/>
        </authorList>
    </citation>
    <scope>NUCLEOTIDE SEQUENCE [LARGE SCALE GENOMIC DNA]</scope>
    <source>
        <strain evidence="6 7">WCP15</strain>
    </source>
</reference>
<accession>A0A1H6IXN6</accession>
<sequence>MVNDAAYTTAEVASISKPETSDPDGRYAPACDTHRSPFAGRNFEYFSEDPVLGGKICSAEVSGAASNGVYAYVKHFALNDQESYRVQHLMTWADEQVMRECYLRPFEICAKEASYEEKYIADSNLYGYMDKMASLAAGGDLQLTYSAMTGDIQRADTATVVSQLRRSMHNVLYTVTNSNAMQGLVPGSKVKYGIAPWQYGVYGATAALVGLGAFLGWRSAKKGRALKEQAAGSAVASAPKEPRDDAGAPDE</sequence>
<dbReference type="InterPro" id="IPR001764">
    <property type="entry name" value="Glyco_hydro_3_N"/>
</dbReference>
<dbReference type="SUPFAM" id="SSF51445">
    <property type="entry name" value="(Trans)glycosidases"/>
    <property type="match status" value="1"/>
</dbReference>
<dbReference type="Gene3D" id="3.20.20.300">
    <property type="entry name" value="Glycoside hydrolase, family 3, N-terminal domain"/>
    <property type="match status" value="1"/>
</dbReference>
<dbReference type="Proteomes" id="UP000199135">
    <property type="component" value="Unassembled WGS sequence"/>
</dbReference>
<protein>
    <submittedName>
        <fullName evidence="6">Beta-glucosidase</fullName>
    </submittedName>
</protein>
<feature type="compositionally biased region" description="Basic and acidic residues" evidence="3">
    <location>
        <begin position="240"/>
        <end position="251"/>
    </location>
</feature>
<keyword evidence="2" id="KW-0378">Hydrolase</keyword>
<evidence type="ECO:0000313" key="7">
    <source>
        <dbReference type="Proteomes" id="UP000199135"/>
    </source>
</evidence>
<dbReference type="PRINTS" id="PR00133">
    <property type="entry name" value="GLHYDRLASE3"/>
</dbReference>
<dbReference type="Pfam" id="PF00933">
    <property type="entry name" value="Glyco_hydro_3"/>
    <property type="match status" value="1"/>
</dbReference>
<evidence type="ECO:0000256" key="3">
    <source>
        <dbReference type="SAM" id="MobiDB-lite"/>
    </source>
</evidence>
<evidence type="ECO:0000256" key="4">
    <source>
        <dbReference type="SAM" id="Phobius"/>
    </source>
</evidence>
<evidence type="ECO:0000259" key="5">
    <source>
        <dbReference type="Pfam" id="PF00933"/>
    </source>
</evidence>
<feature type="region of interest" description="Disordered" evidence="3">
    <location>
        <begin position="1"/>
        <end position="29"/>
    </location>
</feature>
<dbReference type="InterPro" id="IPR017853">
    <property type="entry name" value="GH"/>
</dbReference>
<dbReference type="InterPro" id="IPR050288">
    <property type="entry name" value="Cellulose_deg_GH3"/>
</dbReference>
<comment type="caution">
    <text evidence="6">The sequence shown here is derived from an EMBL/GenBank/DDBJ whole genome shotgun (WGS) entry which is preliminary data.</text>
</comment>
<evidence type="ECO:0000256" key="2">
    <source>
        <dbReference type="ARBA" id="ARBA00022801"/>
    </source>
</evidence>